<accession>A0A151XD27</accession>
<evidence type="ECO:0000313" key="4">
    <source>
        <dbReference type="Proteomes" id="UP000075809"/>
    </source>
</evidence>
<evidence type="ECO:0000256" key="2">
    <source>
        <dbReference type="SAM" id="Phobius"/>
    </source>
</evidence>
<organism evidence="3 4">
    <name type="scientific">Mycetomoellerius zeteki</name>
    <dbReference type="NCBI Taxonomy" id="64791"/>
    <lineage>
        <taxon>Eukaryota</taxon>
        <taxon>Metazoa</taxon>
        <taxon>Ecdysozoa</taxon>
        <taxon>Arthropoda</taxon>
        <taxon>Hexapoda</taxon>
        <taxon>Insecta</taxon>
        <taxon>Pterygota</taxon>
        <taxon>Neoptera</taxon>
        <taxon>Endopterygota</taxon>
        <taxon>Hymenoptera</taxon>
        <taxon>Apocrita</taxon>
        <taxon>Aculeata</taxon>
        <taxon>Formicoidea</taxon>
        <taxon>Formicidae</taxon>
        <taxon>Myrmicinae</taxon>
        <taxon>Mycetomoellerius</taxon>
    </lineage>
</organism>
<gene>
    <name evidence="3" type="ORF">ALC60_02669</name>
</gene>
<reference evidence="3 4" key="1">
    <citation type="submission" date="2015-09" db="EMBL/GenBank/DDBJ databases">
        <title>Trachymyrmex zeteki WGS genome.</title>
        <authorList>
            <person name="Nygaard S."/>
            <person name="Hu H."/>
            <person name="Boomsma J."/>
            <person name="Zhang G."/>
        </authorList>
    </citation>
    <scope>NUCLEOTIDE SEQUENCE [LARGE SCALE GENOMIC DNA]</scope>
    <source>
        <strain evidence="3">Tzet28-1</strain>
        <tissue evidence="3">Whole body</tissue>
    </source>
</reference>
<keyword evidence="2" id="KW-1133">Transmembrane helix</keyword>
<feature type="transmembrane region" description="Helical" evidence="2">
    <location>
        <begin position="198"/>
        <end position="220"/>
    </location>
</feature>
<protein>
    <submittedName>
        <fullName evidence="3">Uncharacterized protein</fullName>
    </submittedName>
</protein>
<proteinExistence type="predicted"/>
<sequence>MTLGKIRYAVFKSLSCNFIGTRGGERCSVRMPEVAREKSRRYKCKLGSYCILTISFGVYEPNIEEKLHPLMSQASWSLVTTGDGGGNEKCRSWYAYRQVAKMARPHSPLPLPLSQSATVPRKLERAPPFDPADSHPPSHPTTIHPSVDLTPSPMAPRSFPFPLPTKRIQLLPTVSFSATRYDISILAPCPRQHPFSRFAFPLFLSLVTLPIVISLPRMLFEDID</sequence>
<keyword evidence="4" id="KW-1185">Reference proteome</keyword>
<feature type="region of interest" description="Disordered" evidence="1">
    <location>
        <begin position="124"/>
        <end position="151"/>
    </location>
</feature>
<evidence type="ECO:0000256" key="1">
    <source>
        <dbReference type="SAM" id="MobiDB-lite"/>
    </source>
</evidence>
<keyword evidence="2" id="KW-0812">Transmembrane</keyword>
<name>A0A151XD27_9HYME</name>
<evidence type="ECO:0000313" key="3">
    <source>
        <dbReference type="EMBL" id="KYQ58249.1"/>
    </source>
</evidence>
<keyword evidence="2" id="KW-0472">Membrane</keyword>
<dbReference type="AlphaFoldDB" id="A0A151XD27"/>
<dbReference type="EMBL" id="KQ982294">
    <property type="protein sequence ID" value="KYQ58249.1"/>
    <property type="molecule type" value="Genomic_DNA"/>
</dbReference>
<dbReference type="Proteomes" id="UP000075809">
    <property type="component" value="Unassembled WGS sequence"/>
</dbReference>